<dbReference type="AlphaFoldDB" id="A0A0K1E6N4"/>
<dbReference type="STRING" id="52.CMC5_006300"/>
<dbReference type="RefSeq" id="WP_050429018.1">
    <property type="nucleotide sequence ID" value="NZ_CP012159.1"/>
</dbReference>
<dbReference type="KEGG" id="ccro:CMC5_006300"/>
<keyword evidence="2" id="KW-0645">Protease</keyword>
<dbReference type="Gene3D" id="3.40.220.10">
    <property type="entry name" value="Leucine Aminopeptidase, subunit E, domain 1"/>
    <property type="match status" value="1"/>
</dbReference>
<organism evidence="2 3">
    <name type="scientific">Chondromyces crocatus</name>
    <dbReference type="NCBI Taxonomy" id="52"/>
    <lineage>
        <taxon>Bacteria</taxon>
        <taxon>Pseudomonadati</taxon>
        <taxon>Myxococcota</taxon>
        <taxon>Polyangia</taxon>
        <taxon>Polyangiales</taxon>
        <taxon>Polyangiaceae</taxon>
        <taxon>Chondromyces</taxon>
    </lineage>
</organism>
<evidence type="ECO:0000313" key="2">
    <source>
        <dbReference type="EMBL" id="AKT36514.1"/>
    </source>
</evidence>
<dbReference type="GO" id="GO:0006508">
    <property type="term" value="P:proteolysis"/>
    <property type="evidence" value="ECO:0007669"/>
    <property type="project" value="InterPro"/>
</dbReference>
<dbReference type="EMBL" id="CP012159">
    <property type="protein sequence ID" value="AKT36514.1"/>
    <property type="molecule type" value="Genomic_DNA"/>
</dbReference>
<dbReference type="GO" id="GO:0070006">
    <property type="term" value="F:metalloaminopeptidase activity"/>
    <property type="evidence" value="ECO:0007669"/>
    <property type="project" value="InterPro"/>
</dbReference>
<dbReference type="InterPro" id="IPR043472">
    <property type="entry name" value="Macro_dom-like"/>
</dbReference>
<dbReference type="InterPro" id="IPR008283">
    <property type="entry name" value="Peptidase_M17_N"/>
</dbReference>
<accession>A0A0K1E6N4</accession>
<dbReference type="Proteomes" id="UP000067626">
    <property type="component" value="Chromosome"/>
</dbReference>
<proteinExistence type="predicted"/>
<sequence length="174" mass="19317">MELRFVSPDLASLDMLDAEVLACPVWADIRPAHGVAGLCDWRLGGRISELQRRGLVTGELGEVVMLPGKPRMSLDKLILFGAGTRAAFDESVFVAIVNRMLSTLRCLGARVAVVELPGRQDRLIRAEAATDALLDCAEREREGEDLWMLVEGAEGKQQIAQHMIEQRRRLRRAL</sequence>
<name>A0A0K1E6N4_CHOCO</name>
<protein>
    <submittedName>
        <fullName evidence="2">Leucyl aminopeptidase</fullName>
    </submittedName>
</protein>
<reference evidence="2 3" key="1">
    <citation type="submission" date="2015-07" db="EMBL/GenBank/DDBJ databases">
        <title>Genome analysis of myxobacterium Chondromyces crocatus Cm c5 reveals a high potential for natural compound synthesis and the genetic basis for the loss of fruiting body formation.</title>
        <authorList>
            <person name="Zaburannyi N."/>
            <person name="Bunk B."/>
            <person name="Maier J."/>
            <person name="Overmann J."/>
            <person name="Mueller R."/>
        </authorList>
    </citation>
    <scope>NUCLEOTIDE SEQUENCE [LARGE SCALE GENOMIC DNA]</scope>
    <source>
        <strain evidence="2 3">Cm c5</strain>
    </source>
</reference>
<feature type="domain" description="Peptidase M17 leucyl aminopeptidase N-terminal" evidence="1">
    <location>
        <begin position="39"/>
        <end position="121"/>
    </location>
</feature>
<keyword evidence="2" id="KW-0031">Aminopeptidase</keyword>
<evidence type="ECO:0000313" key="3">
    <source>
        <dbReference type="Proteomes" id="UP000067626"/>
    </source>
</evidence>
<dbReference type="SUPFAM" id="SSF52949">
    <property type="entry name" value="Macro domain-like"/>
    <property type="match status" value="1"/>
</dbReference>
<evidence type="ECO:0000259" key="1">
    <source>
        <dbReference type="Pfam" id="PF02789"/>
    </source>
</evidence>
<gene>
    <name evidence="2" type="primary">pepA</name>
    <name evidence="2" type="ORF">CMC5_006300</name>
</gene>
<dbReference type="Pfam" id="PF02789">
    <property type="entry name" value="Peptidase_M17_N"/>
    <property type="match status" value="1"/>
</dbReference>
<keyword evidence="3" id="KW-1185">Reference proteome</keyword>
<keyword evidence="2" id="KW-0378">Hydrolase</keyword>